<accession>A0AAU7PAE3</accession>
<dbReference type="AlphaFoldDB" id="A0AAU7PAE3"/>
<proteinExistence type="predicted"/>
<evidence type="ECO:0000313" key="1">
    <source>
        <dbReference type="EMBL" id="XBS38681.1"/>
    </source>
</evidence>
<dbReference type="RefSeq" id="WP_259155296.1">
    <property type="nucleotide sequence ID" value="NZ_CP144460.1"/>
</dbReference>
<protein>
    <submittedName>
        <fullName evidence="1">DUF1203 domain-containing protein</fullName>
    </submittedName>
</protein>
<dbReference type="Pfam" id="PF06718">
    <property type="entry name" value="DUF1203"/>
    <property type="match status" value="1"/>
</dbReference>
<gene>
    <name evidence="1" type="ORF">VZ068_03855</name>
</gene>
<dbReference type="PIRSF" id="PIRSF034110">
    <property type="entry name" value="DUF1203"/>
    <property type="match status" value="1"/>
</dbReference>
<name>A0AAU7PAE3_9XANT</name>
<sequence>MATFRLTGLDPALFTHLHGLDDAALASHQAVRVIADADHGFPCRVSLQDARAGEPLLLLPYLHQPADSPYRASGPIFVRSAATPAQLQPDAVPPAIRSRLISLRSYDHRDHLVAAEVCAGEQVAAWLRHCLDDRQIAYVHLHHARQGCYACRAERVG</sequence>
<organism evidence="1">
    <name type="scientific">Xanthomonas sp. 10-10</name>
    <dbReference type="NCBI Taxonomy" id="3115848"/>
    <lineage>
        <taxon>Bacteria</taxon>
        <taxon>Pseudomonadati</taxon>
        <taxon>Pseudomonadota</taxon>
        <taxon>Gammaproteobacteria</taxon>
        <taxon>Lysobacterales</taxon>
        <taxon>Lysobacteraceae</taxon>
        <taxon>Xanthomonas</taxon>
    </lineage>
</organism>
<dbReference type="InterPro" id="IPR009593">
    <property type="entry name" value="DUF1203"/>
</dbReference>
<dbReference type="EMBL" id="CP144460">
    <property type="protein sequence ID" value="XBS38681.1"/>
    <property type="molecule type" value="Genomic_DNA"/>
</dbReference>
<reference evidence="1" key="1">
    <citation type="submission" date="2024-02" db="EMBL/GenBank/DDBJ databases">
        <title>Complete genome sequence of Xanthomonas sp. 10-10.</title>
        <authorList>
            <person name="Biessy A."/>
            <person name="Ciotola M."/>
            <person name="Cadieux M."/>
            <person name="Soufiane B."/>
            <person name="Laforest M."/>
            <person name="Filion M."/>
        </authorList>
    </citation>
    <scope>NUCLEOTIDE SEQUENCE</scope>
    <source>
        <strain evidence="1">10-10</strain>
    </source>
</reference>